<comment type="subcellular location">
    <subcellularLocation>
        <location evidence="1">Cell outer membrane</location>
        <topology evidence="1">Multi-pass membrane protein</topology>
    </subcellularLocation>
</comment>
<dbReference type="PROSITE" id="PS51257">
    <property type="entry name" value="PROKAR_LIPOPROTEIN"/>
    <property type="match status" value="1"/>
</dbReference>
<evidence type="ECO:0000259" key="17">
    <source>
        <dbReference type="Pfam" id="PF22461"/>
    </source>
</evidence>
<feature type="domain" description="SLBB" evidence="17">
    <location>
        <begin position="132"/>
        <end position="209"/>
    </location>
</feature>
<comment type="similarity">
    <text evidence="2">Belongs to the BexD/CtrA/VexA family.</text>
</comment>
<evidence type="ECO:0000256" key="10">
    <source>
        <dbReference type="ARBA" id="ARBA00023114"/>
    </source>
</evidence>
<dbReference type="Gene3D" id="3.30.1950.10">
    <property type="entry name" value="wza like domain"/>
    <property type="match status" value="1"/>
</dbReference>
<keyword evidence="19" id="KW-1185">Reference proteome</keyword>
<evidence type="ECO:0000256" key="12">
    <source>
        <dbReference type="ARBA" id="ARBA00023139"/>
    </source>
</evidence>
<evidence type="ECO:0000256" key="5">
    <source>
        <dbReference type="ARBA" id="ARBA00022597"/>
    </source>
</evidence>
<keyword evidence="6" id="KW-0812">Transmembrane</keyword>
<gene>
    <name evidence="18" type="ORF">NSO95_10580</name>
</gene>
<feature type="chain" id="PRO_5046310514" evidence="15">
    <location>
        <begin position="27"/>
        <end position="241"/>
    </location>
</feature>
<name>A0ABT1XU02_9SPHN</name>
<keyword evidence="9" id="KW-0406">Ion transport</keyword>
<keyword evidence="4" id="KW-1134">Transmembrane beta strand</keyword>
<evidence type="ECO:0000256" key="1">
    <source>
        <dbReference type="ARBA" id="ARBA00004571"/>
    </source>
</evidence>
<sequence length="241" mass="25600">MKGLMTGIISKLSLALAAALALSACAKDRAYGLSPDVEVAQLSELPAPSGTRAYTVGSQERIEVTVLDAEQLSGTYLTDAEGYIAFPLVGDLFVGGKTPNQIAQMIADRLRGQYIVNPQVRVRPAELPTPSISIGGEVTQPGTYPAATSQTLIRAINNAGGLDEYAKSDDVLVMRTVGGQRYIGVFNIEGIQRGNYPDPLIYPGDIVTVGDSASRRTLETILQFIPLLSSSVILIDRAFGN</sequence>
<evidence type="ECO:0000256" key="7">
    <source>
        <dbReference type="ARBA" id="ARBA00022729"/>
    </source>
</evidence>
<evidence type="ECO:0000256" key="13">
    <source>
        <dbReference type="ARBA" id="ARBA00023237"/>
    </source>
</evidence>
<keyword evidence="14" id="KW-0449">Lipoprotein</keyword>
<keyword evidence="11" id="KW-0472">Membrane</keyword>
<comment type="caution">
    <text evidence="18">The sequence shown here is derived from an EMBL/GenBank/DDBJ whole genome shotgun (WGS) entry which is preliminary data.</text>
</comment>
<organism evidence="18 19">
    <name type="scientific">Parerythrobacter lacustris</name>
    <dbReference type="NCBI Taxonomy" id="2969984"/>
    <lineage>
        <taxon>Bacteria</taxon>
        <taxon>Pseudomonadati</taxon>
        <taxon>Pseudomonadota</taxon>
        <taxon>Alphaproteobacteria</taxon>
        <taxon>Sphingomonadales</taxon>
        <taxon>Erythrobacteraceae</taxon>
        <taxon>Parerythrobacter</taxon>
    </lineage>
</organism>
<dbReference type="Pfam" id="PF22461">
    <property type="entry name" value="SLBB_2"/>
    <property type="match status" value="1"/>
</dbReference>
<keyword evidence="13" id="KW-0998">Cell outer membrane</keyword>
<dbReference type="RefSeq" id="WP_257596194.1">
    <property type="nucleotide sequence ID" value="NZ_JANKHH010000005.1"/>
</dbReference>
<evidence type="ECO:0000259" key="16">
    <source>
        <dbReference type="Pfam" id="PF02563"/>
    </source>
</evidence>
<accession>A0ABT1XU02</accession>
<evidence type="ECO:0000256" key="11">
    <source>
        <dbReference type="ARBA" id="ARBA00023136"/>
    </source>
</evidence>
<dbReference type="Gene3D" id="3.10.560.10">
    <property type="entry name" value="Outer membrane lipoprotein wza domain like"/>
    <property type="match status" value="1"/>
</dbReference>
<dbReference type="InterPro" id="IPR003715">
    <property type="entry name" value="Poly_export_N"/>
</dbReference>
<evidence type="ECO:0000256" key="4">
    <source>
        <dbReference type="ARBA" id="ARBA00022452"/>
    </source>
</evidence>
<evidence type="ECO:0000313" key="18">
    <source>
        <dbReference type="EMBL" id="MCR2834391.1"/>
    </source>
</evidence>
<keyword evidence="8" id="KW-0625">Polysaccharide transport</keyword>
<dbReference type="PANTHER" id="PTHR33619:SF3">
    <property type="entry name" value="POLYSACCHARIDE EXPORT PROTEIN GFCE-RELATED"/>
    <property type="match status" value="1"/>
</dbReference>
<keyword evidence="5" id="KW-0762">Sugar transport</keyword>
<dbReference type="PANTHER" id="PTHR33619">
    <property type="entry name" value="POLYSACCHARIDE EXPORT PROTEIN GFCE-RELATED"/>
    <property type="match status" value="1"/>
</dbReference>
<protein>
    <submittedName>
        <fullName evidence="18">Polysaccharide export protein</fullName>
    </submittedName>
</protein>
<evidence type="ECO:0000256" key="8">
    <source>
        <dbReference type="ARBA" id="ARBA00023047"/>
    </source>
</evidence>
<dbReference type="EMBL" id="JANKHH010000005">
    <property type="protein sequence ID" value="MCR2834391.1"/>
    <property type="molecule type" value="Genomic_DNA"/>
</dbReference>
<evidence type="ECO:0000256" key="3">
    <source>
        <dbReference type="ARBA" id="ARBA00022448"/>
    </source>
</evidence>
<keyword evidence="12" id="KW-0564">Palmitate</keyword>
<dbReference type="Pfam" id="PF02563">
    <property type="entry name" value="Poly_export"/>
    <property type="match status" value="1"/>
</dbReference>
<proteinExistence type="inferred from homology"/>
<keyword evidence="3" id="KW-0813">Transport</keyword>
<feature type="domain" description="Polysaccharide export protein N-terminal" evidence="16">
    <location>
        <begin position="51"/>
        <end position="123"/>
    </location>
</feature>
<dbReference type="InterPro" id="IPR054765">
    <property type="entry name" value="SLBB_dom"/>
</dbReference>
<evidence type="ECO:0000256" key="15">
    <source>
        <dbReference type="SAM" id="SignalP"/>
    </source>
</evidence>
<evidence type="ECO:0000313" key="19">
    <source>
        <dbReference type="Proteomes" id="UP001206067"/>
    </source>
</evidence>
<keyword evidence="10" id="KW-0626">Porin</keyword>
<feature type="signal peptide" evidence="15">
    <location>
        <begin position="1"/>
        <end position="26"/>
    </location>
</feature>
<reference evidence="18 19" key="1">
    <citation type="submission" date="2022-08" db="EMBL/GenBank/DDBJ databases">
        <title>Polyphasic taxonomy analysis of Qipengyuania sp.RS5-5.</title>
        <authorList>
            <person name="Xamxidin M."/>
            <person name="Wu M."/>
        </authorList>
    </citation>
    <scope>NUCLEOTIDE SEQUENCE [LARGE SCALE GENOMIC DNA]</scope>
    <source>
        <strain evidence="18 19">RS5-5</strain>
    </source>
</reference>
<evidence type="ECO:0000256" key="9">
    <source>
        <dbReference type="ARBA" id="ARBA00023065"/>
    </source>
</evidence>
<keyword evidence="7 15" id="KW-0732">Signal</keyword>
<dbReference type="InterPro" id="IPR049712">
    <property type="entry name" value="Poly_export"/>
</dbReference>
<evidence type="ECO:0000256" key="2">
    <source>
        <dbReference type="ARBA" id="ARBA00009450"/>
    </source>
</evidence>
<evidence type="ECO:0000256" key="14">
    <source>
        <dbReference type="ARBA" id="ARBA00023288"/>
    </source>
</evidence>
<dbReference type="Proteomes" id="UP001206067">
    <property type="component" value="Unassembled WGS sequence"/>
</dbReference>
<evidence type="ECO:0000256" key="6">
    <source>
        <dbReference type="ARBA" id="ARBA00022692"/>
    </source>
</evidence>